<feature type="domain" description="Fungal-type protein kinase" evidence="2">
    <location>
        <begin position="5"/>
        <end position="75"/>
    </location>
</feature>
<feature type="coiled-coil region" evidence="1">
    <location>
        <begin position="148"/>
        <end position="175"/>
    </location>
</feature>
<keyword evidence="4" id="KW-1185">Reference proteome</keyword>
<evidence type="ECO:0000259" key="2">
    <source>
        <dbReference type="Pfam" id="PF17667"/>
    </source>
</evidence>
<proteinExistence type="predicted"/>
<evidence type="ECO:0000313" key="3">
    <source>
        <dbReference type="EMBL" id="TFK45086.1"/>
    </source>
</evidence>
<organism evidence="3 4">
    <name type="scientific">Crucibulum laeve</name>
    <dbReference type="NCBI Taxonomy" id="68775"/>
    <lineage>
        <taxon>Eukaryota</taxon>
        <taxon>Fungi</taxon>
        <taxon>Dikarya</taxon>
        <taxon>Basidiomycota</taxon>
        <taxon>Agaricomycotina</taxon>
        <taxon>Agaricomycetes</taxon>
        <taxon>Agaricomycetidae</taxon>
        <taxon>Agaricales</taxon>
        <taxon>Agaricineae</taxon>
        <taxon>Nidulariaceae</taxon>
        <taxon>Crucibulum</taxon>
    </lineage>
</organism>
<dbReference type="EMBL" id="ML213590">
    <property type="protein sequence ID" value="TFK45086.1"/>
    <property type="molecule type" value="Genomic_DNA"/>
</dbReference>
<dbReference type="AlphaFoldDB" id="A0A5C3ML87"/>
<dbReference type="PANTHER" id="PTHR38248">
    <property type="entry name" value="FUNK1 6"/>
    <property type="match status" value="1"/>
</dbReference>
<dbReference type="OrthoDB" id="5569250at2759"/>
<dbReference type="PANTHER" id="PTHR38248:SF2">
    <property type="entry name" value="FUNK1 11"/>
    <property type="match status" value="1"/>
</dbReference>
<reference evidence="3 4" key="1">
    <citation type="journal article" date="2019" name="Nat. Ecol. Evol.">
        <title>Megaphylogeny resolves global patterns of mushroom evolution.</title>
        <authorList>
            <person name="Varga T."/>
            <person name="Krizsan K."/>
            <person name="Foldi C."/>
            <person name="Dima B."/>
            <person name="Sanchez-Garcia M."/>
            <person name="Sanchez-Ramirez S."/>
            <person name="Szollosi G.J."/>
            <person name="Szarkandi J.G."/>
            <person name="Papp V."/>
            <person name="Albert L."/>
            <person name="Andreopoulos W."/>
            <person name="Angelini C."/>
            <person name="Antonin V."/>
            <person name="Barry K.W."/>
            <person name="Bougher N.L."/>
            <person name="Buchanan P."/>
            <person name="Buyck B."/>
            <person name="Bense V."/>
            <person name="Catcheside P."/>
            <person name="Chovatia M."/>
            <person name="Cooper J."/>
            <person name="Damon W."/>
            <person name="Desjardin D."/>
            <person name="Finy P."/>
            <person name="Geml J."/>
            <person name="Haridas S."/>
            <person name="Hughes K."/>
            <person name="Justo A."/>
            <person name="Karasinski D."/>
            <person name="Kautmanova I."/>
            <person name="Kiss B."/>
            <person name="Kocsube S."/>
            <person name="Kotiranta H."/>
            <person name="LaButti K.M."/>
            <person name="Lechner B.E."/>
            <person name="Liimatainen K."/>
            <person name="Lipzen A."/>
            <person name="Lukacs Z."/>
            <person name="Mihaltcheva S."/>
            <person name="Morgado L.N."/>
            <person name="Niskanen T."/>
            <person name="Noordeloos M.E."/>
            <person name="Ohm R.A."/>
            <person name="Ortiz-Santana B."/>
            <person name="Ovrebo C."/>
            <person name="Racz N."/>
            <person name="Riley R."/>
            <person name="Savchenko A."/>
            <person name="Shiryaev A."/>
            <person name="Soop K."/>
            <person name="Spirin V."/>
            <person name="Szebenyi C."/>
            <person name="Tomsovsky M."/>
            <person name="Tulloss R.E."/>
            <person name="Uehling J."/>
            <person name="Grigoriev I.V."/>
            <person name="Vagvolgyi C."/>
            <person name="Papp T."/>
            <person name="Martin F.M."/>
            <person name="Miettinen O."/>
            <person name="Hibbett D.S."/>
            <person name="Nagy L.G."/>
        </authorList>
    </citation>
    <scope>NUCLEOTIDE SEQUENCE [LARGE SCALE GENOMIC DNA]</scope>
    <source>
        <strain evidence="3 4">CBS 166.37</strain>
    </source>
</reference>
<protein>
    <recommendedName>
        <fullName evidence="2">Fungal-type protein kinase domain-containing protein</fullName>
    </recommendedName>
</protein>
<keyword evidence="1" id="KW-0175">Coiled coil</keyword>
<accession>A0A5C3ML87</accession>
<dbReference type="Proteomes" id="UP000308652">
    <property type="component" value="Unassembled WGS sequence"/>
</dbReference>
<dbReference type="InterPro" id="IPR040976">
    <property type="entry name" value="Pkinase_fungal"/>
</dbReference>
<gene>
    <name evidence="3" type="ORF">BDQ12DRAFT_718194</name>
</gene>
<evidence type="ECO:0000256" key="1">
    <source>
        <dbReference type="SAM" id="Coils"/>
    </source>
</evidence>
<name>A0A5C3ML87_9AGAR</name>
<dbReference type="Pfam" id="PF17667">
    <property type="entry name" value="Pkinase_fungal"/>
    <property type="match status" value="1"/>
</dbReference>
<sequence>MWNKNQQSGLLNDFDLAVLQDINIGKHITANHGKRTGTLPFMALGLLTKKYYNGRIECQYHHELESFIWVLTWLCLYDAGDNVKEKLAKWKTRYYDHLLARKLYFIQDSMDIMPKSGFEKLWDINHELLLWVGRQNTPSYWTRHKETIKKSEYLYKDMEDIMEKAEREYNFNLDNVD</sequence>
<evidence type="ECO:0000313" key="4">
    <source>
        <dbReference type="Proteomes" id="UP000308652"/>
    </source>
</evidence>